<organism evidence="4 5">
    <name type="scientific">Anaerosacchariphilus polymeriproducens</name>
    <dbReference type="NCBI Taxonomy" id="1812858"/>
    <lineage>
        <taxon>Bacteria</taxon>
        <taxon>Bacillati</taxon>
        <taxon>Bacillota</taxon>
        <taxon>Clostridia</taxon>
        <taxon>Lachnospirales</taxon>
        <taxon>Lachnospiraceae</taxon>
        <taxon>Anaerosacchariphilus</taxon>
    </lineage>
</organism>
<comment type="caution">
    <text evidence="4">The sequence shown here is derived from an EMBL/GenBank/DDBJ whole genome shotgun (WGS) entry which is preliminary data.</text>
</comment>
<dbReference type="Gene3D" id="3.40.190.10">
    <property type="entry name" value="Periplasmic binding protein-like II"/>
    <property type="match status" value="4"/>
</dbReference>
<accession>A0A371AXG8</accession>
<reference evidence="4 5" key="1">
    <citation type="submission" date="2018-07" db="EMBL/GenBank/DDBJ databases">
        <title>Anaerosacharophilus polymeroproducens gen. nov. sp. nov., an anaerobic bacterium isolated from salt field.</title>
        <authorList>
            <person name="Kim W."/>
            <person name="Yang S.-H."/>
            <person name="Oh J."/>
            <person name="Lee J.-H."/>
            <person name="Kwon K.K."/>
        </authorList>
    </citation>
    <scope>NUCLEOTIDE SEQUENCE [LARGE SCALE GENOMIC DNA]</scope>
    <source>
        <strain evidence="4 5">MCWD5</strain>
    </source>
</reference>
<dbReference type="SUPFAM" id="SSF55073">
    <property type="entry name" value="Nucleotide cyclase"/>
    <property type="match status" value="1"/>
</dbReference>
<feature type="domain" description="GGDEF" evidence="3">
    <location>
        <begin position="561"/>
        <end position="689"/>
    </location>
</feature>
<dbReference type="InterPro" id="IPR050706">
    <property type="entry name" value="Cyclic-di-GMP_PDE-like"/>
</dbReference>
<dbReference type="PANTHER" id="PTHR33121:SF70">
    <property type="entry name" value="SIGNALING PROTEIN YKOW"/>
    <property type="match status" value="1"/>
</dbReference>
<dbReference type="CDD" id="cd01949">
    <property type="entry name" value="GGDEF"/>
    <property type="match status" value="1"/>
</dbReference>
<evidence type="ECO:0000256" key="1">
    <source>
        <dbReference type="SAM" id="Phobius"/>
    </source>
</evidence>
<dbReference type="GO" id="GO:0071111">
    <property type="term" value="F:cyclic-guanylate-specific phosphodiesterase activity"/>
    <property type="evidence" value="ECO:0007669"/>
    <property type="project" value="InterPro"/>
</dbReference>
<dbReference type="InterPro" id="IPR043128">
    <property type="entry name" value="Rev_trsase/Diguanyl_cyclase"/>
</dbReference>
<dbReference type="SMART" id="SM00052">
    <property type="entry name" value="EAL"/>
    <property type="match status" value="1"/>
</dbReference>
<evidence type="ECO:0000259" key="2">
    <source>
        <dbReference type="PROSITE" id="PS50883"/>
    </source>
</evidence>
<keyword evidence="1" id="KW-1133">Transmembrane helix</keyword>
<dbReference type="Pfam" id="PF00563">
    <property type="entry name" value="EAL"/>
    <property type="match status" value="1"/>
</dbReference>
<feature type="transmembrane region" description="Helical" evidence="1">
    <location>
        <begin position="503"/>
        <end position="521"/>
    </location>
</feature>
<dbReference type="SMART" id="SM00267">
    <property type="entry name" value="GGDEF"/>
    <property type="match status" value="1"/>
</dbReference>
<dbReference type="Gene3D" id="3.20.20.450">
    <property type="entry name" value="EAL domain"/>
    <property type="match status" value="1"/>
</dbReference>
<dbReference type="RefSeq" id="WP_115481019.1">
    <property type="nucleotide sequence ID" value="NZ_QRCT01000013.1"/>
</dbReference>
<dbReference type="PROSITE" id="PS50887">
    <property type="entry name" value="GGDEF"/>
    <property type="match status" value="1"/>
</dbReference>
<dbReference type="InterPro" id="IPR035919">
    <property type="entry name" value="EAL_sf"/>
</dbReference>
<evidence type="ECO:0000313" key="5">
    <source>
        <dbReference type="Proteomes" id="UP000255036"/>
    </source>
</evidence>
<dbReference type="InterPro" id="IPR001638">
    <property type="entry name" value="Solute-binding_3/MltF_N"/>
</dbReference>
<name>A0A371AXG8_9FIRM</name>
<dbReference type="Proteomes" id="UP000255036">
    <property type="component" value="Unassembled WGS sequence"/>
</dbReference>
<dbReference type="Pfam" id="PF00990">
    <property type="entry name" value="GGDEF"/>
    <property type="match status" value="1"/>
</dbReference>
<dbReference type="InterPro" id="IPR001633">
    <property type="entry name" value="EAL_dom"/>
</dbReference>
<feature type="domain" description="EAL" evidence="2">
    <location>
        <begin position="698"/>
        <end position="952"/>
    </location>
</feature>
<proteinExistence type="predicted"/>
<dbReference type="NCBIfam" id="TIGR00254">
    <property type="entry name" value="GGDEF"/>
    <property type="match status" value="1"/>
</dbReference>
<dbReference type="PANTHER" id="PTHR33121">
    <property type="entry name" value="CYCLIC DI-GMP PHOSPHODIESTERASE PDEF"/>
    <property type="match status" value="1"/>
</dbReference>
<evidence type="ECO:0000313" key="4">
    <source>
        <dbReference type="EMBL" id="RDU24275.1"/>
    </source>
</evidence>
<dbReference type="Pfam" id="PF00497">
    <property type="entry name" value="SBP_bac_3"/>
    <property type="match status" value="2"/>
</dbReference>
<keyword evidence="1" id="KW-0812">Transmembrane</keyword>
<dbReference type="InterPro" id="IPR000160">
    <property type="entry name" value="GGDEF_dom"/>
</dbReference>
<dbReference type="InterPro" id="IPR029787">
    <property type="entry name" value="Nucleotide_cyclase"/>
</dbReference>
<keyword evidence="5" id="KW-1185">Reference proteome</keyword>
<dbReference type="SUPFAM" id="SSF53850">
    <property type="entry name" value="Periplasmic binding protein-like II"/>
    <property type="match status" value="2"/>
</dbReference>
<dbReference type="Gene3D" id="3.30.70.270">
    <property type="match status" value="1"/>
</dbReference>
<gene>
    <name evidence="4" type="ORF">DWV06_04690</name>
</gene>
<keyword evidence="1" id="KW-0472">Membrane</keyword>
<dbReference type="SMART" id="SM00062">
    <property type="entry name" value="PBPb"/>
    <property type="match status" value="2"/>
</dbReference>
<protein>
    <submittedName>
        <fullName evidence="4">EAL domain-containing protein</fullName>
    </submittedName>
</protein>
<evidence type="ECO:0000259" key="3">
    <source>
        <dbReference type="PROSITE" id="PS50887"/>
    </source>
</evidence>
<dbReference type="EMBL" id="QRCT01000013">
    <property type="protein sequence ID" value="RDU24275.1"/>
    <property type="molecule type" value="Genomic_DNA"/>
</dbReference>
<dbReference type="CDD" id="cd01948">
    <property type="entry name" value="EAL"/>
    <property type="match status" value="1"/>
</dbReference>
<dbReference type="AlphaFoldDB" id="A0A371AXG8"/>
<dbReference type="PROSITE" id="PS50883">
    <property type="entry name" value="EAL"/>
    <property type="match status" value="1"/>
</dbReference>
<dbReference type="OrthoDB" id="9805474at2"/>
<dbReference type="SUPFAM" id="SSF141868">
    <property type="entry name" value="EAL domain-like"/>
    <property type="match status" value="1"/>
</dbReference>
<sequence>MRKINRLIFIIIILLFISAFNSNAMSVYEDNIVRVGICELPGFLKIDEGADIKGYEKEYLDEIALYTGWKYEYISGTWEDCQDWLRTGEVDVIGNIQKNDSEEPAYQYTDISTGNYIREIYVSENNNFIGYEDFKNFSGIRIAGLSGSSDIEACQNYLNEKGVNAEIVEYNKYSEMISALKQGKVEAMIASNYLQIEGVKRVAKFDVSDSYFVVANDKEQILEGFNFALKQICVSNENYNSELYKKYYSNRKVIDAFSPKEIDYIQKNPDLQIAVDNNWELMSYSDKEKQYKGINQEFLELIARNSGFKFQYVECNDNKTKLSKLKSNKVQATISILGNHVDSESSVKTTDSYYKIILVLLSEVDVKTSDRFKLALPKYFELLEKEIFKAYPNVTIQYFQSGQQCLNAVKSGKVTATLLDNNNYNLYSGLEAYKEIEIESTYGDMYSLALNVRNDNYILLSILNKSIARITDEETQVCVIDGVHDFEKANTAMLLFRTYKREIFSGILIFILLISTIWILYKNRKEKEYEKKAYTDSVTGINNWDKFCIEAVDKLNCNESNKYAYVLLDLDKFKIINSRYGISEGDKALLYVAEALKENTTRKDVIARVYADVFCMLIHYDEELDIIRKISSIILKLERYNVGPKLSAVFGIYKIEDKSVSLNLINDRANLAKNTVKQNSVNAYAFYDVSVMDKIIQETDITNSMTEALKTGQFKLFLQPKYSLKTGKIESAEALVRWVHPEKGIISPNEFIPLFERKGLIKNLDYYIWEQACKTMNKWEKQGLGVLPIAINVSKVHLYSMDLVNKLQSLTQTYGIKPRNLELEITERLFCSDSDLVLKMMNRIKQNDFLFTMDDFGSEYSSLKLLKQMPIDVLKIDQEFLAEISLSDKVKIVIRDVINMAKHMNILVVCEGVETKEQADFLKETNCDYVQGYYYSKALSVEAFEKLLITQD</sequence>